<evidence type="ECO:0000256" key="2">
    <source>
        <dbReference type="ARBA" id="ARBA00022741"/>
    </source>
</evidence>
<dbReference type="SUPFAM" id="SSF52540">
    <property type="entry name" value="P-loop containing nucleoside triphosphate hydrolases"/>
    <property type="match status" value="1"/>
</dbReference>
<evidence type="ECO:0000313" key="7">
    <source>
        <dbReference type="Proteomes" id="UP000268652"/>
    </source>
</evidence>
<dbReference type="EMBL" id="RBDX01000028">
    <property type="protein sequence ID" value="RKN05196.1"/>
    <property type="molecule type" value="Genomic_DNA"/>
</dbReference>
<evidence type="ECO:0000313" key="8">
    <source>
        <dbReference type="Proteomes" id="UP000275024"/>
    </source>
</evidence>
<evidence type="ECO:0000313" key="5">
    <source>
        <dbReference type="EMBL" id="RKN05196.1"/>
    </source>
</evidence>
<accession>A0A3A9WC45</accession>
<evidence type="ECO:0000256" key="3">
    <source>
        <dbReference type="ARBA" id="ARBA00022840"/>
    </source>
</evidence>
<evidence type="ECO:0000313" key="6">
    <source>
        <dbReference type="EMBL" id="RKN16729.1"/>
    </source>
</evidence>
<keyword evidence="7" id="KW-1185">Reference proteome</keyword>
<dbReference type="AlphaFoldDB" id="A0A3A9WC45"/>
<reference evidence="7 8" key="1">
    <citation type="submission" date="2018-09" db="EMBL/GenBank/DDBJ databases">
        <title>Streptomyces sp. nov. DS1-2, an endophytic actinomycete isolated from roots of Dendrobium scabrilingue.</title>
        <authorList>
            <person name="Kuncharoen N."/>
            <person name="Kudo T."/>
            <person name="Ohkuma M."/>
            <person name="Yuki M."/>
            <person name="Tanasupawat S."/>
        </authorList>
    </citation>
    <scope>NUCLEOTIDE SEQUENCE [LARGE SCALE GENOMIC DNA]</scope>
    <source>
        <strain evidence="5 8">AZ1-7</strain>
        <strain evidence="6 7">DS1-2</strain>
    </source>
</reference>
<dbReference type="Proteomes" id="UP000275024">
    <property type="component" value="Unassembled WGS sequence"/>
</dbReference>
<dbReference type="PROSITE" id="PS50893">
    <property type="entry name" value="ABC_TRANSPORTER_2"/>
    <property type="match status" value="1"/>
</dbReference>
<evidence type="ECO:0000259" key="4">
    <source>
        <dbReference type="PROSITE" id="PS50893"/>
    </source>
</evidence>
<keyword evidence="1" id="KW-0813">Transport</keyword>
<dbReference type="PANTHER" id="PTHR42788">
    <property type="entry name" value="TAURINE IMPORT ATP-BINDING PROTEIN-RELATED"/>
    <property type="match status" value="1"/>
</dbReference>
<organism evidence="5 8">
    <name type="scientific">Streptomyces radicis</name>
    <dbReference type="NCBI Taxonomy" id="1750517"/>
    <lineage>
        <taxon>Bacteria</taxon>
        <taxon>Bacillati</taxon>
        <taxon>Actinomycetota</taxon>
        <taxon>Actinomycetes</taxon>
        <taxon>Kitasatosporales</taxon>
        <taxon>Streptomycetaceae</taxon>
        <taxon>Streptomyces</taxon>
    </lineage>
</organism>
<protein>
    <submittedName>
        <fullName evidence="5">ABC transporter ATP-binding protein</fullName>
    </submittedName>
</protein>
<dbReference type="InterPro" id="IPR050166">
    <property type="entry name" value="ABC_transporter_ATP-bind"/>
</dbReference>
<dbReference type="PROSITE" id="PS00211">
    <property type="entry name" value="ABC_TRANSPORTER_1"/>
    <property type="match status" value="1"/>
</dbReference>
<keyword evidence="3 5" id="KW-0067">ATP-binding</keyword>
<dbReference type="InterPro" id="IPR017871">
    <property type="entry name" value="ABC_transporter-like_CS"/>
</dbReference>
<dbReference type="Proteomes" id="UP000268652">
    <property type="component" value="Unassembled WGS sequence"/>
</dbReference>
<comment type="caution">
    <text evidence="5">The sequence shown here is derived from an EMBL/GenBank/DDBJ whole genome shotgun (WGS) entry which is preliminary data.</text>
</comment>
<feature type="domain" description="ABC transporter" evidence="4">
    <location>
        <begin position="2"/>
        <end position="235"/>
    </location>
</feature>
<dbReference type="OrthoDB" id="4310860at2"/>
<dbReference type="InterPro" id="IPR003593">
    <property type="entry name" value="AAA+_ATPase"/>
</dbReference>
<dbReference type="RefSeq" id="WP_120699497.1">
    <property type="nucleotide sequence ID" value="NZ_RBDX01000028.1"/>
</dbReference>
<dbReference type="Gene3D" id="3.40.50.300">
    <property type="entry name" value="P-loop containing nucleotide triphosphate hydrolases"/>
    <property type="match status" value="1"/>
</dbReference>
<evidence type="ECO:0000256" key="1">
    <source>
        <dbReference type="ARBA" id="ARBA00022448"/>
    </source>
</evidence>
<dbReference type="PANTHER" id="PTHR42788:SF13">
    <property type="entry name" value="ALIPHATIC SULFONATES IMPORT ATP-BINDING PROTEIN SSUB"/>
    <property type="match status" value="1"/>
</dbReference>
<dbReference type="Pfam" id="PF00005">
    <property type="entry name" value="ABC_tran"/>
    <property type="match status" value="1"/>
</dbReference>
<gene>
    <name evidence="6" type="ORF">D7318_25190</name>
    <name evidence="5" type="ORF">D7319_25825</name>
</gene>
<dbReference type="InterPro" id="IPR027417">
    <property type="entry name" value="P-loop_NTPase"/>
</dbReference>
<proteinExistence type="predicted"/>
<dbReference type="EMBL" id="RBDY01000026">
    <property type="protein sequence ID" value="RKN16729.1"/>
    <property type="molecule type" value="Genomic_DNA"/>
</dbReference>
<keyword evidence="2" id="KW-0547">Nucleotide-binding</keyword>
<dbReference type="InterPro" id="IPR003439">
    <property type="entry name" value="ABC_transporter-like_ATP-bd"/>
</dbReference>
<dbReference type="SMART" id="SM00382">
    <property type="entry name" value="AAA"/>
    <property type="match status" value="1"/>
</dbReference>
<dbReference type="CDD" id="cd03293">
    <property type="entry name" value="ABC_NrtD_SsuB_transporters"/>
    <property type="match status" value="1"/>
</dbReference>
<sequence>MLEVANLRKVYGPDPHAAPAVADLTFTVADREFVCILGSSGCGKTTMLRCLSGLIPSTSGHISLRGKPVTGPPDDMAFVFQDYSRSLLPWMTVRRNVAFPLRYKGVDRREAEALTDEALDAVGLAGRGDRYPWQLSGGMQQRVAIARALAYRPSILLMDEPFASVDAQTRSGLEDLLLGVWERYGITVLFVTHDIDEAVYLADRVLVLRPPANVGHEVTVNLPRGRDQVETKAHPEFGRLRGELFAALDGGPVAA</sequence>
<dbReference type="GO" id="GO:0016887">
    <property type="term" value="F:ATP hydrolysis activity"/>
    <property type="evidence" value="ECO:0007669"/>
    <property type="project" value="InterPro"/>
</dbReference>
<name>A0A3A9WC45_9ACTN</name>
<dbReference type="GO" id="GO:0005524">
    <property type="term" value="F:ATP binding"/>
    <property type="evidence" value="ECO:0007669"/>
    <property type="project" value="UniProtKB-KW"/>
</dbReference>